<dbReference type="AlphaFoldDB" id="A0A3N4R6J5"/>
<dbReference type="Pfam" id="PF22740">
    <property type="entry name" value="PapZ_C"/>
    <property type="match status" value="1"/>
</dbReference>
<dbReference type="InterPro" id="IPR053931">
    <property type="entry name" value="RapZ_C"/>
</dbReference>
<accession>A0A3N4R6J5</accession>
<dbReference type="Proteomes" id="UP000266906">
    <property type="component" value="Unassembled WGS sequence"/>
</dbReference>
<dbReference type="PANTHER" id="PTHR30448:SF0">
    <property type="entry name" value="RNASE ADAPTER PROTEIN RAPZ"/>
    <property type="match status" value="1"/>
</dbReference>
<dbReference type="PANTHER" id="PTHR30448">
    <property type="entry name" value="RNASE ADAPTER PROTEIN RAPZ"/>
    <property type="match status" value="1"/>
</dbReference>
<organism evidence="2 3">
    <name type="scientific">Kitasatospora cineracea</name>
    <dbReference type="NCBI Taxonomy" id="88074"/>
    <lineage>
        <taxon>Bacteria</taxon>
        <taxon>Bacillati</taxon>
        <taxon>Actinomycetota</taxon>
        <taxon>Actinomycetes</taxon>
        <taxon>Kitasatosporales</taxon>
        <taxon>Streptomycetaceae</taxon>
        <taxon>Kitasatospora</taxon>
    </lineage>
</organism>
<dbReference type="EMBL" id="RKQG01000006">
    <property type="protein sequence ID" value="RPE26595.1"/>
    <property type="molecule type" value="Genomic_DNA"/>
</dbReference>
<keyword evidence="3" id="KW-1185">Reference proteome</keyword>
<gene>
    <name evidence="2" type="ORF">EDD38_7656</name>
</gene>
<protein>
    <submittedName>
        <fullName evidence="2">P-loop ATPase family protein</fullName>
    </submittedName>
</protein>
<reference evidence="2 3" key="1">
    <citation type="submission" date="2018-11" db="EMBL/GenBank/DDBJ databases">
        <title>Sequencing the genomes of 1000 actinobacteria strains.</title>
        <authorList>
            <person name="Klenk H.-P."/>
        </authorList>
    </citation>
    <scope>NUCLEOTIDE SEQUENCE [LARGE SCALE GENOMIC DNA]</scope>
    <source>
        <strain evidence="2 3">DSM 44781</strain>
    </source>
</reference>
<sequence>MNVTIISFGYLHGTPPPAHLVFDLRDHFRDPHKRPAFRDLTGDDPEVQAAVLGTDGIPDLIDAATMAVRAYAGGPRAAEFGLTVAFGCAGGRHRAHVAAADTARLLIAEGYDVTLIHRDVHRAVVERDERGRHAEPTTLPSLPGMHFHSGVQVGAVFGDIGEMTISKGARGGSFQVPRLIASRQYPHNGGVARIEQDSANRLYLTCTGAGCTAETPIAGMAPALAALVEHTGADAEPLAD</sequence>
<dbReference type="InterPro" id="IPR005337">
    <property type="entry name" value="RapZ-like"/>
</dbReference>
<name>A0A3N4R6J5_9ACTN</name>
<proteinExistence type="predicted"/>
<dbReference type="RefSeq" id="WP_123821769.1">
    <property type="nucleotide sequence ID" value="NZ_RKQG01000006.1"/>
</dbReference>
<evidence type="ECO:0000259" key="1">
    <source>
        <dbReference type="Pfam" id="PF22740"/>
    </source>
</evidence>
<feature type="domain" description="RapZ C-terminal" evidence="1">
    <location>
        <begin position="1"/>
        <end position="121"/>
    </location>
</feature>
<comment type="caution">
    <text evidence="2">The sequence shown here is derived from an EMBL/GenBank/DDBJ whole genome shotgun (WGS) entry which is preliminary data.</text>
</comment>
<evidence type="ECO:0000313" key="3">
    <source>
        <dbReference type="Proteomes" id="UP000266906"/>
    </source>
</evidence>
<evidence type="ECO:0000313" key="2">
    <source>
        <dbReference type="EMBL" id="RPE26595.1"/>
    </source>
</evidence>
<dbReference type="GO" id="GO:0005524">
    <property type="term" value="F:ATP binding"/>
    <property type="evidence" value="ECO:0007669"/>
    <property type="project" value="InterPro"/>
</dbReference>